<feature type="domain" description="Reverse transcriptase" evidence="1">
    <location>
        <begin position="71"/>
        <end position="251"/>
    </location>
</feature>
<organism evidence="2 3">
    <name type="scientific">Stylophora pistillata</name>
    <name type="common">Smooth cauliflower coral</name>
    <dbReference type="NCBI Taxonomy" id="50429"/>
    <lineage>
        <taxon>Eukaryota</taxon>
        <taxon>Metazoa</taxon>
        <taxon>Cnidaria</taxon>
        <taxon>Anthozoa</taxon>
        <taxon>Hexacorallia</taxon>
        <taxon>Scleractinia</taxon>
        <taxon>Astrocoeniina</taxon>
        <taxon>Pocilloporidae</taxon>
        <taxon>Stylophora</taxon>
    </lineage>
</organism>
<protein>
    <recommendedName>
        <fullName evidence="1">Reverse transcriptase domain-containing protein</fullName>
    </recommendedName>
</protein>
<evidence type="ECO:0000313" key="2">
    <source>
        <dbReference type="EMBL" id="PFX19461.1"/>
    </source>
</evidence>
<dbReference type="Pfam" id="PF00078">
    <property type="entry name" value="RVT_1"/>
    <property type="match status" value="1"/>
</dbReference>
<sequence>MDGTFTHGNEGYSCNKLAMEYTSKETSDRHNEVTIKLSYKQNRFRVAVDLFNTMVKDEVKKLTEDFVVSTHVAPRCILKIIDRDQYGPIPKSSTLFALTSMFHHWSQATDGTGATAEVVLFDYRKAIDLIDHKILVAKIIGLDMPHSIKIWVTDFLTNRHQSVKLSSDCFSEWGPVPAGVPHGTKFGSWLFLLMINDLNVVAPTWKYVDDTTISQTIPRDSLGDVHHAVTAVEEWSWSQWMQLNADKCKEMIIDFK</sequence>
<dbReference type="Proteomes" id="UP000225706">
    <property type="component" value="Unassembled WGS sequence"/>
</dbReference>
<name>A0A2B4RPC7_STYPI</name>
<dbReference type="STRING" id="50429.A0A2B4RPC7"/>
<dbReference type="AlphaFoldDB" id="A0A2B4RPC7"/>
<proteinExistence type="predicted"/>
<gene>
    <name evidence="2" type="ORF">AWC38_SpisGene16122</name>
</gene>
<keyword evidence="3" id="KW-1185">Reference proteome</keyword>
<dbReference type="OrthoDB" id="5975077at2759"/>
<evidence type="ECO:0000259" key="1">
    <source>
        <dbReference type="Pfam" id="PF00078"/>
    </source>
</evidence>
<evidence type="ECO:0000313" key="3">
    <source>
        <dbReference type="Proteomes" id="UP000225706"/>
    </source>
</evidence>
<dbReference type="EMBL" id="LSMT01000359">
    <property type="protein sequence ID" value="PFX19461.1"/>
    <property type="molecule type" value="Genomic_DNA"/>
</dbReference>
<dbReference type="PANTHER" id="PTHR33332">
    <property type="entry name" value="REVERSE TRANSCRIPTASE DOMAIN-CONTAINING PROTEIN"/>
    <property type="match status" value="1"/>
</dbReference>
<accession>A0A2B4RPC7</accession>
<dbReference type="InterPro" id="IPR000477">
    <property type="entry name" value="RT_dom"/>
</dbReference>
<reference evidence="3" key="1">
    <citation type="journal article" date="2017" name="bioRxiv">
        <title>Comparative analysis of the genomes of Stylophora pistillata and Acropora digitifera provides evidence for extensive differences between species of corals.</title>
        <authorList>
            <person name="Voolstra C.R."/>
            <person name="Li Y."/>
            <person name="Liew Y.J."/>
            <person name="Baumgarten S."/>
            <person name="Zoccola D."/>
            <person name="Flot J.-F."/>
            <person name="Tambutte S."/>
            <person name="Allemand D."/>
            <person name="Aranda M."/>
        </authorList>
    </citation>
    <scope>NUCLEOTIDE SEQUENCE [LARGE SCALE GENOMIC DNA]</scope>
</reference>
<comment type="caution">
    <text evidence="2">The sequence shown here is derived from an EMBL/GenBank/DDBJ whole genome shotgun (WGS) entry which is preliminary data.</text>
</comment>